<evidence type="ECO:0000313" key="4">
    <source>
        <dbReference type="Proteomes" id="UP000466345"/>
    </source>
</evidence>
<dbReference type="Pfam" id="PF01551">
    <property type="entry name" value="Peptidase_M23"/>
    <property type="match status" value="1"/>
</dbReference>
<name>A0A7K0CS58_9ACTN</name>
<dbReference type="InterPro" id="IPR016047">
    <property type="entry name" value="M23ase_b-sheet_dom"/>
</dbReference>
<dbReference type="GO" id="GO:0004222">
    <property type="term" value="F:metalloendopeptidase activity"/>
    <property type="evidence" value="ECO:0007669"/>
    <property type="project" value="TreeGrafter"/>
</dbReference>
<dbReference type="PANTHER" id="PTHR21666">
    <property type="entry name" value="PEPTIDASE-RELATED"/>
    <property type="match status" value="1"/>
</dbReference>
<proteinExistence type="predicted"/>
<comment type="caution">
    <text evidence="3">The sequence shown here is derived from an EMBL/GenBank/DDBJ whole genome shotgun (WGS) entry which is preliminary data.</text>
</comment>
<feature type="compositionally biased region" description="Acidic residues" evidence="1">
    <location>
        <begin position="185"/>
        <end position="195"/>
    </location>
</feature>
<dbReference type="EMBL" id="WEGJ01000052">
    <property type="protein sequence ID" value="MQY16335.1"/>
    <property type="molecule type" value="Genomic_DNA"/>
</dbReference>
<accession>A0A7K0CS58</accession>
<evidence type="ECO:0000313" key="3">
    <source>
        <dbReference type="EMBL" id="MQY16335.1"/>
    </source>
</evidence>
<reference evidence="3 4" key="1">
    <citation type="submission" date="2019-10" db="EMBL/GenBank/DDBJ databases">
        <title>Streptomyces smaragdinus sp. nov. and Streptomyces fabii sp. nov., isolated from the gut of fungus growing-termite Macrotermes natalensis.</title>
        <authorList>
            <person name="Schwitalla J."/>
            <person name="Benndorf R."/>
            <person name="Martin K."/>
            <person name="De Beer W."/>
            <person name="Kaster A.-K."/>
            <person name="Vollmers J."/>
            <person name="Poulsen M."/>
            <person name="Beemelmanns C."/>
        </authorList>
    </citation>
    <scope>NUCLEOTIDE SEQUENCE [LARGE SCALE GENOMIC DNA]</scope>
    <source>
        <strain evidence="3 4">RB5</strain>
    </source>
</reference>
<dbReference type="PANTHER" id="PTHR21666:SF270">
    <property type="entry name" value="MUREIN HYDROLASE ACTIVATOR ENVC"/>
    <property type="match status" value="1"/>
</dbReference>
<keyword evidence="4" id="KW-1185">Reference proteome</keyword>
<dbReference type="FunFam" id="2.70.70.10:FF:000013">
    <property type="entry name" value="Peptidase family M23"/>
    <property type="match status" value="1"/>
</dbReference>
<evidence type="ECO:0000259" key="2">
    <source>
        <dbReference type="Pfam" id="PF01551"/>
    </source>
</evidence>
<sequence length="449" mass="47568">MVPGSDGYGYDYGYGTGSYDTVGYDTGSYTTTGYGTTDTAYTTGPQWDTGAQQAYAGYDSYGTGTGYDNGSWTGGAIPQQAGPEQSWDAQGWQDTTTAAGYDSAYQQPAAEWDTGSHGTAAGDYNSAESAYDTGSYATTGYQPADDYAGAAYASDQDGMGYGTTDDHQLADQETTSWTPERFEADHDEEDAEAERDDVVVRHEPVRNARPRRCPKRSALLKVAVPSLAVVGVAGAAAATVGQAATPDDGRSVAAAPDPASVKPTAANAVLDTQLTSATETAGDFADRASRTQERIDLRERQEAEKKRKAEEAARREALRPKFMLPVADATLSAYFGQAGVNWTVLHSGIDFPVSQGTSVRAATDGTVTTKWDNSFGNMVIVTAADGTETWYCHLSSARIRSGYVQAGDVIAYSGNTGNSTGPHLHFEVHPYGGDAIDPLPWLRNKGLPI</sequence>
<evidence type="ECO:0000256" key="1">
    <source>
        <dbReference type="SAM" id="MobiDB-lite"/>
    </source>
</evidence>
<dbReference type="Proteomes" id="UP000466345">
    <property type="component" value="Unassembled WGS sequence"/>
</dbReference>
<protein>
    <recommendedName>
        <fullName evidence="2">M23ase beta-sheet core domain-containing protein</fullName>
    </recommendedName>
</protein>
<dbReference type="CDD" id="cd12797">
    <property type="entry name" value="M23_peptidase"/>
    <property type="match status" value="1"/>
</dbReference>
<gene>
    <name evidence="3" type="ORF">SRB5_65330</name>
</gene>
<feature type="region of interest" description="Disordered" evidence="1">
    <location>
        <begin position="173"/>
        <end position="203"/>
    </location>
</feature>
<organism evidence="3 4">
    <name type="scientific">Streptomyces smaragdinus</name>
    <dbReference type="NCBI Taxonomy" id="2585196"/>
    <lineage>
        <taxon>Bacteria</taxon>
        <taxon>Bacillati</taxon>
        <taxon>Actinomycetota</taxon>
        <taxon>Actinomycetes</taxon>
        <taxon>Kitasatosporales</taxon>
        <taxon>Streptomycetaceae</taxon>
        <taxon>Streptomyces</taxon>
    </lineage>
</organism>
<dbReference type="InterPro" id="IPR011055">
    <property type="entry name" value="Dup_hybrid_motif"/>
</dbReference>
<dbReference type="Gene3D" id="2.70.70.10">
    <property type="entry name" value="Glucose Permease (Domain IIA)"/>
    <property type="match status" value="1"/>
</dbReference>
<dbReference type="InterPro" id="IPR050570">
    <property type="entry name" value="Cell_wall_metabolism_enzyme"/>
</dbReference>
<feature type="domain" description="M23ase beta-sheet core" evidence="2">
    <location>
        <begin position="346"/>
        <end position="438"/>
    </location>
</feature>
<dbReference type="AlphaFoldDB" id="A0A7K0CS58"/>
<dbReference type="SUPFAM" id="SSF51261">
    <property type="entry name" value="Duplicated hybrid motif"/>
    <property type="match status" value="1"/>
</dbReference>